<dbReference type="Gene3D" id="3.40.50.620">
    <property type="entry name" value="HUPs"/>
    <property type="match status" value="2"/>
</dbReference>
<dbReference type="InterPro" id="IPR014729">
    <property type="entry name" value="Rossmann-like_a/b/a_fold"/>
</dbReference>
<dbReference type="Pfam" id="PF00766">
    <property type="entry name" value="ETF_alpha"/>
    <property type="match status" value="1"/>
</dbReference>
<dbReference type="SUPFAM" id="SSF52402">
    <property type="entry name" value="Adenine nucleotide alpha hydrolases-like"/>
    <property type="match status" value="2"/>
</dbReference>
<comment type="function">
    <text evidence="2">The electron transfer flavoprotein serves as a specific electron acceptor for other dehydrogenases. It transfers the electrons to the main respiratory chain via ETF-ubiquinone oxidoreductase (ETF dehydrogenase).</text>
</comment>
<sequence>MSRVIVTVGELGRKCRQRCVPNITGRSFSEMKIAVLIKQVPAVSELAMGEDGRILRDGIASEMNPYCRRALSKGLSMVEEYGGTCLVFTFGPTSALEVLLEALSAGANWGYHITDPSFRGSDTLATSKIIGRALEKLGPFDIVLTGRNSIDSDTSQVPPQIAQDLKLPFLMSAKELTLRGNQVFAYLEDDEGYSEVSVDLPVVISAAERLCEPTKVPKELFDPTSHSKVTVLGAEELGFFEKEVPSSMTAVVGTKVHSSIRMRKRLIGSVDEISMELASELYERGAFRSIVARSGSPDLVKNSLVSESSQDDSCEDDWDEFSFAFDDMNLDTQQSQDYVAVLIPGGFVEQSRALTARAGEVATSFGASLVAFVVGNVTPREISQINADEVFLLKGGFAPLECAQYLSQWMSQHPTRALLALSTTATTETLARVGVIGSYGMIGDCIDLEVTNGRIIGHKPAFGGSTIALIEALSPTTLATLRPALRALGTAPRRIAKRHVVESKGLSSIVFGVRSHLDDYGVLENAPIIIGVGAGVEGGDYLSLDPVIDLLGASIGASRRVTDKGLMPRTRQIGITGSFVSPDLYMAIGISGKLNHMIGVVGADTIVGINPNPSAPIFDHCDFSVVADFRVMMPALYREFSRVLMEGPL</sequence>
<comment type="caution">
    <text evidence="5">The sequence shown here is derived from an EMBL/GenBank/DDBJ whole genome shotgun (WGS) entry which is preliminary data.</text>
</comment>
<evidence type="ECO:0000256" key="3">
    <source>
        <dbReference type="ARBA" id="ARBA00042002"/>
    </source>
</evidence>
<name>A0A0D8HIM8_9ACTN</name>
<evidence type="ECO:0000256" key="1">
    <source>
        <dbReference type="ARBA" id="ARBA00011355"/>
    </source>
</evidence>
<dbReference type="PANTHER" id="PTHR21294">
    <property type="entry name" value="ELECTRON TRANSFER FLAVOPROTEIN BETA-SUBUNIT"/>
    <property type="match status" value="1"/>
</dbReference>
<protein>
    <recommendedName>
        <fullName evidence="3">Electron transfer flavoprotein small subunit</fullName>
    </recommendedName>
</protein>
<evidence type="ECO:0000313" key="5">
    <source>
        <dbReference type="EMBL" id="KJF16916.1"/>
    </source>
</evidence>
<dbReference type="InterPro" id="IPR012255">
    <property type="entry name" value="ETF_b"/>
</dbReference>
<dbReference type="Gene3D" id="3.40.50.1220">
    <property type="entry name" value="TPP-binding domain"/>
    <property type="match status" value="1"/>
</dbReference>
<dbReference type="InterPro" id="IPR029035">
    <property type="entry name" value="DHS-like_NAD/FAD-binding_dom"/>
</dbReference>
<organism evidence="5 6">
    <name type="scientific">Acidithrix ferrooxidans</name>
    <dbReference type="NCBI Taxonomy" id="1280514"/>
    <lineage>
        <taxon>Bacteria</taxon>
        <taxon>Bacillati</taxon>
        <taxon>Actinomycetota</taxon>
        <taxon>Acidimicrobiia</taxon>
        <taxon>Acidimicrobiales</taxon>
        <taxon>Acidimicrobiaceae</taxon>
        <taxon>Acidithrix</taxon>
    </lineage>
</organism>
<dbReference type="InterPro" id="IPR033948">
    <property type="entry name" value="ETF_beta_N"/>
</dbReference>
<evidence type="ECO:0000259" key="4">
    <source>
        <dbReference type="SMART" id="SM00893"/>
    </source>
</evidence>
<comment type="subunit">
    <text evidence="1">Heterodimer of an alpha and a beta subunit.</text>
</comment>
<keyword evidence="6" id="KW-1185">Reference proteome</keyword>
<feature type="domain" description="Electron transfer flavoprotein alpha/beta-subunit N-terminal" evidence="4">
    <location>
        <begin position="51"/>
        <end position="241"/>
    </location>
</feature>
<evidence type="ECO:0000313" key="6">
    <source>
        <dbReference type="Proteomes" id="UP000032360"/>
    </source>
</evidence>
<dbReference type="InterPro" id="IPR014731">
    <property type="entry name" value="ETF_asu_C"/>
</dbReference>
<dbReference type="InterPro" id="IPR014730">
    <property type="entry name" value="ETF_a/b_N"/>
</dbReference>
<proteinExistence type="predicted"/>
<dbReference type="EMBL" id="JXYS01000070">
    <property type="protein sequence ID" value="KJF16916.1"/>
    <property type="molecule type" value="Genomic_DNA"/>
</dbReference>
<dbReference type="SUPFAM" id="SSF52467">
    <property type="entry name" value="DHS-like NAD/FAD-binding domain"/>
    <property type="match status" value="1"/>
</dbReference>
<dbReference type="STRING" id="1280514.AXFE_21990"/>
<dbReference type="Pfam" id="PF01012">
    <property type="entry name" value="ETF"/>
    <property type="match status" value="2"/>
</dbReference>
<dbReference type="CDD" id="cd01714">
    <property type="entry name" value="ETF_beta"/>
    <property type="match status" value="1"/>
</dbReference>
<dbReference type="AlphaFoldDB" id="A0A0D8HIM8"/>
<gene>
    <name evidence="5" type="primary">acrB</name>
    <name evidence="5" type="ORF">AXFE_21990</name>
</gene>
<dbReference type="PANTHER" id="PTHR21294:SF17">
    <property type="entry name" value="PROTEIN FIXA"/>
    <property type="match status" value="1"/>
</dbReference>
<reference evidence="5 6" key="1">
    <citation type="submission" date="2015-01" db="EMBL/GenBank/DDBJ databases">
        <title>Draft genome of the acidophilic iron oxidizer Acidithrix ferrooxidans strain Py-F3.</title>
        <authorList>
            <person name="Poehlein A."/>
            <person name="Eisen S."/>
            <person name="Schloemann M."/>
            <person name="Johnson B.D."/>
            <person name="Daniel R."/>
            <person name="Muehling M."/>
        </authorList>
    </citation>
    <scope>NUCLEOTIDE SEQUENCE [LARGE SCALE GENOMIC DNA]</scope>
    <source>
        <strain evidence="5 6">Py-F3</strain>
    </source>
</reference>
<dbReference type="SMART" id="SM00893">
    <property type="entry name" value="ETF"/>
    <property type="match status" value="1"/>
</dbReference>
<dbReference type="Proteomes" id="UP000032360">
    <property type="component" value="Unassembled WGS sequence"/>
</dbReference>
<dbReference type="GO" id="GO:0009055">
    <property type="term" value="F:electron transfer activity"/>
    <property type="evidence" value="ECO:0007669"/>
    <property type="project" value="InterPro"/>
</dbReference>
<evidence type="ECO:0000256" key="2">
    <source>
        <dbReference type="ARBA" id="ARBA00025649"/>
    </source>
</evidence>
<accession>A0A0D8HIM8</accession>